<dbReference type="Proteomes" id="UP000191418">
    <property type="component" value="Unassembled WGS sequence"/>
</dbReference>
<dbReference type="OrthoDB" id="7569831at2"/>
<dbReference type="PANTHER" id="PTHR43228">
    <property type="entry name" value="TWO-COMPONENT RESPONSE REGULATOR"/>
    <property type="match status" value="1"/>
</dbReference>
<dbReference type="AlphaFoldDB" id="A0A1T4M0N9"/>
<feature type="modified residue" description="4-aspartylphosphate" evidence="1">
    <location>
        <position position="55"/>
    </location>
</feature>
<keyword evidence="1" id="KW-0597">Phosphoprotein</keyword>
<gene>
    <name evidence="3" type="ORF">BTE48_04785</name>
</gene>
<sequence>MIRTVLVVDDSRVSRMMLSRAIITIDTDWQVVEAENGQQAIEMAFEYAPNLIIMDINMPIMDGFESVEQLRPKLPDTTIVMLSANVQTSSKQRAESLGVHFLAKPVTPAVAEQALAIWRQENEGSQRA</sequence>
<evidence type="ECO:0000313" key="3">
    <source>
        <dbReference type="EMBL" id="OPX56293.1"/>
    </source>
</evidence>
<dbReference type="InterPro" id="IPR001789">
    <property type="entry name" value="Sig_transdc_resp-reg_receiver"/>
</dbReference>
<organism evidence="3 4">
    <name type="scientific">Oceanospirillum multiglobuliferum</name>
    <dbReference type="NCBI Taxonomy" id="64969"/>
    <lineage>
        <taxon>Bacteria</taxon>
        <taxon>Pseudomonadati</taxon>
        <taxon>Pseudomonadota</taxon>
        <taxon>Gammaproteobacteria</taxon>
        <taxon>Oceanospirillales</taxon>
        <taxon>Oceanospirillaceae</taxon>
        <taxon>Oceanospirillum</taxon>
    </lineage>
</organism>
<dbReference type="GO" id="GO:0000160">
    <property type="term" value="P:phosphorelay signal transduction system"/>
    <property type="evidence" value="ECO:0007669"/>
    <property type="project" value="InterPro"/>
</dbReference>
<evidence type="ECO:0000313" key="4">
    <source>
        <dbReference type="Proteomes" id="UP000191418"/>
    </source>
</evidence>
<dbReference type="CDD" id="cd17546">
    <property type="entry name" value="REC_hyHK_CKI1_RcsC-like"/>
    <property type="match status" value="1"/>
</dbReference>
<evidence type="ECO:0000259" key="2">
    <source>
        <dbReference type="PROSITE" id="PS50110"/>
    </source>
</evidence>
<protein>
    <recommendedName>
        <fullName evidence="2">Response regulatory domain-containing protein</fullName>
    </recommendedName>
</protein>
<reference evidence="3 4" key="1">
    <citation type="submission" date="2017-01" db="EMBL/GenBank/DDBJ databases">
        <title>Genome Sequencing of a Marine Spirillum, Oceanospirillum multiglobuliferum ATCC 33336, from Japan.</title>
        <authorList>
            <person name="Carney J.G."/>
            <person name="Trachtenberg A.M."/>
            <person name="Rheaume B.A."/>
            <person name="Linnane J.D."/>
            <person name="Pitts N.L."/>
            <person name="Mykles D.L."/>
            <person name="Maclea K.S."/>
        </authorList>
    </citation>
    <scope>NUCLEOTIDE SEQUENCE [LARGE SCALE GENOMIC DNA]</scope>
    <source>
        <strain evidence="3 4">ATCC 33336</strain>
    </source>
</reference>
<dbReference type="PANTHER" id="PTHR43228:SF1">
    <property type="entry name" value="TWO-COMPONENT RESPONSE REGULATOR ARR22"/>
    <property type="match status" value="1"/>
</dbReference>
<name>A0A1T4M0N9_9GAMM</name>
<dbReference type="SUPFAM" id="SSF52172">
    <property type="entry name" value="CheY-like"/>
    <property type="match status" value="1"/>
</dbReference>
<dbReference type="STRING" id="64969.SAMN02745127_00605"/>
<dbReference type="RefSeq" id="WP_078744215.1">
    <property type="nucleotide sequence ID" value="NZ_FUXG01000003.1"/>
</dbReference>
<dbReference type="InterPro" id="IPR052048">
    <property type="entry name" value="ST_Response_Regulator"/>
</dbReference>
<dbReference type="InterPro" id="IPR011006">
    <property type="entry name" value="CheY-like_superfamily"/>
</dbReference>
<dbReference type="PROSITE" id="PS50110">
    <property type="entry name" value="RESPONSE_REGULATORY"/>
    <property type="match status" value="1"/>
</dbReference>
<comment type="caution">
    <text evidence="3">The sequence shown here is derived from an EMBL/GenBank/DDBJ whole genome shotgun (WGS) entry which is preliminary data.</text>
</comment>
<proteinExistence type="predicted"/>
<dbReference type="EMBL" id="MTSM01000004">
    <property type="protein sequence ID" value="OPX56293.1"/>
    <property type="molecule type" value="Genomic_DNA"/>
</dbReference>
<dbReference type="Pfam" id="PF00072">
    <property type="entry name" value="Response_reg"/>
    <property type="match status" value="1"/>
</dbReference>
<evidence type="ECO:0000256" key="1">
    <source>
        <dbReference type="PROSITE-ProRule" id="PRU00169"/>
    </source>
</evidence>
<accession>A0A1T4M0N9</accession>
<dbReference type="Gene3D" id="3.40.50.2300">
    <property type="match status" value="1"/>
</dbReference>
<dbReference type="SMART" id="SM00448">
    <property type="entry name" value="REC"/>
    <property type="match status" value="1"/>
</dbReference>
<feature type="domain" description="Response regulatory" evidence="2">
    <location>
        <begin position="4"/>
        <end position="119"/>
    </location>
</feature>
<keyword evidence="4" id="KW-1185">Reference proteome</keyword>